<dbReference type="Proteomes" id="UP000297777">
    <property type="component" value="Unassembled WGS sequence"/>
</dbReference>
<keyword evidence="1" id="KW-0812">Transmembrane</keyword>
<keyword evidence="1" id="KW-1133">Transmembrane helix</keyword>
<accession>A0A4Z1F3W2</accession>
<evidence type="ECO:0000313" key="3">
    <source>
        <dbReference type="Proteomes" id="UP000297777"/>
    </source>
</evidence>
<reference evidence="2 3" key="1">
    <citation type="submission" date="2017-12" db="EMBL/GenBank/DDBJ databases">
        <title>Comparative genomics of Botrytis spp.</title>
        <authorList>
            <person name="Valero-Jimenez C.A."/>
            <person name="Tapia P."/>
            <person name="Veloso J."/>
            <person name="Silva-Moreno E."/>
            <person name="Staats M."/>
            <person name="Valdes J.H."/>
            <person name="Van Kan J.A.L."/>
        </authorList>
    </citation>
    <scope>NUCLEOTIDE SEQUENCE [LARGE SCALE GENOMIC DNA]</scope>
    <source>
        <strain evidence="2 3">Bt9001</strain>
    </source>
</reference>
<keyword evidence="3" id="KW-1185">Reference proteome</keyword>
<comment type="caution">
    <text evidence="2">The sequence shown here is derived from an EMBL/GenBank/DDBJ whole genome shotgun (WGS) entry which is preliminary data.</text>
</comment>
<proteinExistence type="predicted"/>
<gene>
    <name evidence="2" type="ORF">BTUL_0015g00280</name>
</gene>
<sequence length="105" mass="11607">MDDIEIISGFFVVNSGVLLFIAFLIIVLVLLKIWTTLRALPTLKDLEMQRDVENARGLLLAYLQDLRFQYLVGLSGLHVLDEGAVHLALCVADEFQISSKMSGAG</sequence>
<keyword evidence="1" id="KW-0472">Membrane</keyword>
<evidence type="ECO:0000256" key="1">
    <source>
        <dbReference type="SAM" id="Phobius"/>
    </source>
</evidence>
<organism evidence="2 3">
    <name type="scientific">Botrytis tulipae</name>
    <dbReference type="NCBI Taxonomy" id="87230"/>
    <lineage>
        <taxon>Eukaryota</taxon>
        <taxon>Fungi</taxon>
        <taxon>Dikarya</taxon>
        <taxon>Ascomycota</taxon>
        <taxon>Pezizomycotina</taxon>
        <taxon>Leotiomycetes</taxon>
        <taxon>Helotiales</taxon>
        <taxon>Sclerotiniaceae</taxon>
        <taxon>Botrytis</taxon>
    </lineage>
</organism>
<protein>
    <submittedName>
        <fullName evidence="2">Uncharacterized protein</fullName>
    </submittedName>
</protein>
<dbReference type="AlphaFoldDB" id="A0A4Z1F3W2"/>
<dbReference type="EMBL" id="PQXH01000015">
    <property type="protein sequence ID" value="TGO17692.1"/>
    <property type="molecule type" value="Genomic_DNA"/>
</dbReference>
<feature type="transmembrane region" description="Helical" evidence="1">
    <location>
        <begin position="6"/>
        <end position="31"/>
    </location>
</feature>
<evidence type="ECO:0000313" key="2">
    <source>
        <dbReference type="EMBL" id="TGO17692.1"/>
    </source>
</evidence>
<name>A0A4Z1F3W2_9HELO</name>